<reference evidence="2" key="1">
    <citation type="journal article" date="2019" name="Int. J. Syst. Evol. Microbiol.">
        <title>The Global Catalogue of Microorganisms (GCM) 10K type strain sequencing project: providing services to taxonomists for standard genome sequencing and annotation.</title>
        <authorList>
            <consortium name="The Broad Institute Genomics Platform"/>
            <consortium name="The Broad Institute Genome Sequencing Center for Infectious Disease"/>
            <person name="Wu L."/>
            <person name="Ma J."/>
        </authorList>
    </citation>
    <scope>NUCLEOTIDE SEQUENCE [LARGE SCALE GENOMIC DNA]</scope>
    <source>
        <strain evidence="2">JCM 14735</strain>
    </source>
</reference>
<protein>
    <submittedName>
        <fullName evidence="1">Uncharacterized protein</fullName>
    </submittedName>
</protein>
<gene>
    <name evidence="1" type="ORF">GCM10009767_06030</name>
</gene>
<dbReference type="EMBL" id="BAAAOA010000007">
    <property type="protein sequence ID" value="GAA1749901.1"/>
    <property type="molecule type" value="Genomic_DNA"/>
</dbReference>
<keyword evidence="2" id="KW-1185">Reference proteome</keyword>
<dbReference type="Proteomes" id="UP001501204">
    <property type="component" value="Unassembled WGS sequence"/>
</dbReference>
<proteinExistence type="predicted"/>
<comment type="caution">
    <text evidence="1">The sequence shown here is derived from an EMBL/GenBank/DDBJ whole genome shotgun (WGS) entry which is preliminary data.</text>
</comment>
<sequence>MGYVAFLALMLALCVWLGFEELLSAWFTAVACLIVSVVQQDRGAHRQRQD</sequence>
<organism evidence="1 2">
    <name type="scientific">Kocuria aegyptia</name>
    <dbReference type="NCBI Taxonomy" id="330943"/>
    <lineage>
        <taxon>Bacteria</taxon>
        <taxon>Bacillati</taxon>
        <taxon>Actinomycetota</taxon>
        <taxon>Actinomycetes</taxon>
        <taxon>Micrococcales</taxon>
        <taxon>Micrococcaceae</taxon>
        <taxon>Kocuria</taxon>
    </lineage>
</organism>
<evidence type="ECO:0000313" key="2">
    <source>
        <dbReference type="Proteomes" id="UP001501204"/>
    </source>
</evidence>
<accession>A0ABP4WC40</accession>
<name>A0ABP4WC40_9MICC</name>
<evidence type="ECO:0000313" key="1">
    <source>
        <dbReference type="EMBL" id="GAA1749901.1"/>
    </source>
</evidence>